<dbReference type="InterPro" id="IPR036250">
    <property type="entry name" value="AcylCo_DH-like_C"/>
</dbReference>
<reference evidence="10 11" key="1">
    <citation type="submission" date="2016-10" db="EMBL/GenBank/DDBJ databases">
        <authorList>
            <person name="de Groot N.N."/>
        </authorList>
    </citation>
    <scope>NUCLEOTIDE SEQUENCE [LARGE SCALE GENOMIC DNA]</scope>
    <source>
        <strain evidence="10 11">CGMCC 4.3143</strain>
    </source>
</reference>
<dbReference type="PIRSF" id="PIRSF016578">
    <property type="entry name" value="HsaA"/>
    <property type="match status" value="1"/>
</dbReference>
<evidence type="ECO:0000256" key="4">
    <source>
        <dbReference type="ARBA" id="ARBA00022827"/>
    </source>
</evidence>
<evidence type="ECO:0000259" key="9">
    <source>
        <dbReference type="Pfam" id="PF02771"/>
    </source>
</evidence>
<dbReference type="EMBL" id="FNBE01000008">
    <property type="protein sequence ID" value="SDF99697.1"/>
    <property type="molecule type" value="Genomic_DNA"/>
</dbReference>
<keyword evidence="4 6" id="KW-0274">FAD</keyword>
<evidence type="ECO:0000256" key="2">
    <source>
        <dbReference type="ARBA" id="ARBA00009347"/>
    </source>
</evidence>
<keyword evidence="3 6" id="KW-0285">Flavoprotein</keyword>
<accession>A0A1G7QMC1</accession>
<dbReference type="InterPro" id="IPR013786">
    <property type="entry name" value="AcylCoA_DH/ox_N"/>
</dbReference>
<comment type="similarity">
    <text evidence="2 6">Belongs to the acyl-CoA dehydrogenase family.</text>
</comment>
<feature type="domain" description="Acyl-CoA dehydrogenase/oxidase N-terminal" evidence="9">
    <location>
        <begin position="11"/>
        <end position="122"/>
    </location>
</feature>
<evidence type="ECO:0000256" key="6">
    <source>
        <dbReference type="RuleBase" id="RU362125"/>
    </source>
</evidence>
<dbReference type="SUPFAM" id="SSF47203">
    <property type="entry name" value="Acyl-CoA dehydrogenase C-terminal domain-like"/>
    <property type="match status" value="1"/>
</dbReference>
<dbReference type="InterPro" id="IPR037069">
    <property type="entry name" value="AcylCoA_DH/ox_N_sf"/>
</dbReference>
<dbReference type="Gene3D" id="1.20.140.10">
    <property type="entry name" value="Butyryl-CoA Dehydrogenase, subunit A, domain 3"/>
    <property type="match status" value="1"/>
</dbReference>
<dbReference type="FunFam" id="1.10.540.10:FF:000008">
    <property type="entry name" value="Acyl-CoA dehydrogenase"/>
    <property type="match status" value="1"/>
</dbReference>
<evidence type="ECO:0000313" key="11">
    <source>
        <dbReference type="Proteomes" id="UP000198967"/>
    </source>
</evidence>
<organism evidence="10 11">
    <name type="scientific">Pseudonocardia oroxyli</name>
    <dbReference type="NCBI Taxonomy" id="366584"/>
    <lineage>
        <taxon>Bacteria</taxon>
        <taxon>Bacillati</taxon>
        <taxon>Actinomycetota</taxon>
        <taxon>Actinomycetes</taxon>
        <taxon>Pseudonocardiales</taxon>
        <taxon>Pseudonocardiaceae</taxon>
        <taxon>Pseudonocardia</taxon>
    </lineage>
</organism>
<dbReference type="FunFam" id="1.20.140.10:FF:000001">
    <property type="entry name" value="Acyl-CoA dehydrogenase"/>
    <property type="match status" value="1"/>
</dbReference>
<keyword evidence="5 6" id="KW-0560">Oxidoreductase</keyword>
<dbReference type="AlphaFoldDB" id="A0A1G7QMC1"/>
<dbReference type="PANTHER" id="PTHR43884">
    <property type="entry name" value="ACYL-COA DEHYDROGENASE"/>
    <property type="match status" value="1"/>
</dbReference>
<dbReference type="InterPro" id="IPR006091">
    <property type="entry name" value="Acyl-CoA_Oxase/DH_mid-dom"/>
</dbReference>
<evidence type="ECO:0000313" key="10">
    <source>
        <dbReference type="EMBL" id="SDF99697.1"/>
    </source>
</evidence>
<dbReference type="Pfam" id="PF00441">
    <property type="entry name" value="Acyl-CoA_dh_1"/>
    <property type="match status" value="1"/>
</dbReference>
<dbReference type="Pfam" id="PF02770">
    <property type="entry name" value="Acyl-CoA_dh_M"/>
    <property type="match status" value="1"/>
</dbReference>
<dbReference type="Gene3D" id="1.10.540.10">
    <property type="entry name" value="Acyl-CoA dehydrogenase/oxidase, N-terminal domain"/>
    <property type="match status" value="1"/>
</dbReference>
<dbReference type="InterPro" id="IPR046373">
    <property type="entry name" value="Acyl-CoA_Oxase/DH_mid-dom_sf"/>
</dbReference>
<dbReference type="InterPro" id="IPR009075">
    <property type="entry name" value="AcylCo_DH/oxidase_C"/>
</dbReference>
<evidence type="ECO:0000259" key="7">
    <source>
        <dbReference type="Pfam" id="PF00441"/>
    </source>
</evidence>
<dbReference type="GO" id="GO:0050660">
    <property type="term" value="F:flavin adenine dinucleotide binding"/>
    <property type="evidence" value="ECO:0007669"/>
    <property type="project" value="InterPro"/>
</dbReference>
<sequence length="397" mass="43252">MARLAQTAGLTDVQEEIISTVRTFVDKEIIPHATALEHADAYPQDIVDGMKEMGLFGLTIPEEYGGLGESLLTYALVVEQIARGWMSVSGVINTHFIVAYMLMHHGTPEQKQKYLPKMAEGETRGAFSMSEPDLGSDVAAIKTRAKADGDDYVIDGAKMWLTNGGSSNLIALLVKTDLGQPKPYQNLTTFLVEKPSGFGEVLPGLTIPGKIDKMGYKGVDTTEAVFDGFRIPGAQILGGEAGKGFSHMMDGVEVGRVNVAARACGISIRAFELAAEYAQQRSTFGKPIAEHQAIAFKLAEMGTKVEAAHLMMVNAARLKDRGERNDVEAGMAKLLASEYCAEVTQEAFRIHGGYGYSKEYEIERLMREAPFLLIGEGTSEIQKTIISRGLLKEYRSR</sequence>
<dbReference type="Gene3D" id="2.40.110.10">
    <property type="entry name" value="Butyryl-CoA Dehydrogenase, subunit A, domain 2"/>
    <property type="match status" value="1"/>
</dbReference>
<dbReference type="GO" id="GO:0003995">
    <property type="term" value="F:acyl-CoA dehydrogenase activity"/>
    <property type="evidence" value="ECO:0007669"/>
    <property type="project" value="TreeGrafter"/>
</dbReference>
<name>A0A1G7QMC1_PSEOR</name>
<dbReference type="Pfam" id="PF02771">
    <property type="entry name" value="Acyl-CoA_dh_N"/>
    <property type="match status" value="1"/>
</dbReference>
<dbReference type="SUPFAM" id="SSF56645">
    <property type="entry name" value="Acyl-CoA dehydrogenase NM domain-like"/>
    <property type="match status" value="1"/>
</dbReference>
<evidence type="ECO:0000256" key="1">
    <source>
        <dbReference type="ARBA" id="ARBA00001974"/>
    </source>
</evidence>
<feature type="domain" description="Acyl-CoA dehydrogenase/oxidase C-terminal" evidence="7">
    <location>
        <begin position="242"/>
        <end position="391"/>
    </location>
</feature>
<comment type="cofactor">
    <cofactor evidence="1 6">
        <name>FAD</name>
        <dbReference type="ChEBI" id="CHEBI:57692"/>
    </cofactor>
</comment>
<feature type="domain" description="Acyl-CoA oxidase/dehydrogenase middle" evidence="8">
    <location>
        <begin position="126"/>
        <end position="227"/>
    </location>
</feature>
<dbReference type="RefSeq" id="WP_093083899.1">
    <property type="nucleotide sequence ID" value="NZ_FNBE01000008.1"/>
</dbReference>
<gene>
    <name evidence="10" type="ORF">SAMN05216377_108125</name>
</gene>
<dbReference type="InterPro" id="IPR009100">
    <property type="entry name" value="AcylCoA_DH/oxidase_NM_dom_sf"/>
</dbReference>
<evidence type="ECO:0000259" key="8">
    <source>
        <dbReference type="Pfam" id="PF02770"/>
    </source>
</evidence>
<dbReference type="OrthoDB" id="8876745at2"/>
<dbReference type="Proteomes" id="UP000198967">
    <property type="component" value="Unassembled WGS sequence"/>
</dbReference>
<keyword evidence="11" id="KW-1185">Reference proteome</keyword>
<protein>
    <submittedName>
        <fullName evidence="10">(2S)-methylsuccinyl-CoA dehydrogenase</fullName>
    </submittedName>
</protein>
<dbReference type="PANTHER" id="PTHR43884:SF12">
    <property type="entry name" value="ISOVALERYL-COA DEHYDROGENASE, MITOCHONDRIAL-RELATED"/>
    <property type="match status" value="1"/>
</dbReference>
<proteinExistence type="inferred from homology"/>
<dbReference type="STRING" id="366584.SAMN05216377_108125"/>
<evidence type="ECO:0000256" key="5">
    <source>
        <dbReference type="ARBA" id="ARBA00023002"/>
    </source>
</evidence>
<evidence type="ECO:0000256" key="3">
    <source>
        <dbReference type="ARBA" id="ARBA00022630"/>
    </source>
</evidence>